<evidence type="ECO:0000256" key="7">
    <source>
        <dbReference type="ARBA" id="ARBA00023002"/>
    </source>
</evidence>
<feature type="transmembrane region" description="Helical" evidence="10">
    <location>
        <begin position="6"/>
        <end position="25"/>
    </location>
</feature>
<dbReference type="InterPro" id="IPR017927">
    <property type="entry name" value="FAD-bd_FR_type"/>
</dbReference>
<feature type="transmembrane region" description="Helical" evidence="10">
    <location>
        <begin position="222"/>
        <end position="243"/>
    </location>
</feature>
<dbReference type="CDD" id="cd06186">
    <property type="entry name" value="NOX_Duox_like_FAD_NADP"/>
    <property type="match status" value="1"/>
</dbReference>
<evidence type="ECO:0000256" key="10">
    <source>
        <dbReference type="SAM" id="Phobius"/>
    </source>
</evidence>
<feature type="transmembrane region" description="Helical" evidence="10">
    <location>
        <begin position="366"/>
        <end position="385"/>
    </location>
</feature>
<feature type="domain" description="FAD-binding FR-type" evidence="11">
    <location>
        <begin position="243"/>
        <end position="355"/>
    </location>
</feature>
<name>A0AB74CRW4_ASPFL</name>
<evidence type="ECO:0000256" key="6">
    <source>
        <dbReference type="ARBA" id="ARBA00022989"/>
    </source>
</evidence>
<keyword evidence="8" id="KW-0406">Ion transport</keyword>
<sequence length="666" mass="75514">MKLTEGPYFIIIGVVITLMALHWLYRCLSSFFNTRHSCLGRTSPYHLFLRYLVYPRATFRLLQIDTLSPLGFVLLICYFGGTAIFNFVGATTTAEKGVRAAQLALANLIPLYFSSGREFGAHILGISLETYGIIHRTTGFMAALQAAIHVTIGYQNNAFNLSSPTGFNGLLGGCMLLSLLILPMVKRRVYEVFFITHLVCAVIALVAIWRHIDSSHSQSRRYILASLCGLTATGALQLLRILYRNVAVGRKSVRIVARPYSEDIVQAVLYIPRPWKVRAGERINLGVPFLGLFYLFQAHPFTIAWWEEDCEGNADSISLMFRARTGFTRKVLDCLEPDCEYWAWIDGPFGPSSPQNFGSSREIADFGHILMVTTGIGIAAQLPYIKELLRKYRNASVNTQTISLVWQLDRTGDWESARDWLQQLVKEDDGYMLKVAVYDPLRSDSPQEPRKIGHHELISLYGGEVNWADILAGEMGKRTGKLLVTADTLGIRIKPTEVRLRKEEDMPYAWHIDNHELKPLFEKQLSKHSVGAYMKLYVEVGHSFWAVRSQHGESSTEPSLKDQIEILRNENATLLQKLKLSEEYSAEVSQRKTELEFEVSNLQDAINASNSIISNYQQEIQQWTSTVKYYEAYCHQCTDELNQVISSLQRLKDCFPPIMCGEVIEF</sequence>
<dbReference type="GO" id="GO:0006826">
    <property type="term" value="P:iron ion transport"/>
    <property type="evidence" value="ECO:0007669"/>
    <property type="project" value="TreeGrafter"/>
</dbReference>
<comment type="caution">
    <text evidence="12">The sequence shown here is derived from an EMBL/GenBank/DDBJ whole genome shotgun (WGS) entry which is preliminary data.</text>
</comment>
<evidence type="ECO:0000256" key="5">
    <source>
        <dbReference type="ARBA" id="ARBA00022982"/>
    </source>
</evidence>
<dbReference type="InterPro" id="IPR013130">
    <property type="entry name" value="Fe3_Rdtase_TM_dom"/>
</dbReference>
<dbReference type="GO" id="GO:0005886">
    <property type="term" value="C:plasma membrane"/>
    <property type="evidence" value="ECO:0007669"/>
    <property type="project" value="TreeGrafter"/>
</dbReference>
<keyword evidence="4 10" id="KW-0812">Transmembrane</keyword>
<evidence type="ECO:0000256" key="4">
    <source>
        <dbReference type="ARBA" id="ARBA00022692"/>
    </source>
</evidence>
<organism evidence="12 13">
    <name type="scientific">Aspergillus flavus</name>
    <dbReference type="NCBI Taxonomy" id="5059"/>
    <lineage>
        <taxon>Eukaryota</taxon>
        <taxon>Fungi</taxon>
        <taxon>Dikarya</taxon>
        <taxon>Ascomycota</taxon>
        <taxon>Pezizomycotina</taxon>
        <taxon>Eurotiomycetes</taxon>
        <taxon>Eurotiomycetidae</taxon>
        <taxon>Eurotiales</taxon>
        <taxon>Aspergillaceae</taxon>
        <taxon>Aspergillus</taxon>
        <taxon>Aspergillus subgen. Circumdati</taxon>
    </lineage>
</organism>
<dbReference type="PANTHER" id="PTHR32361:SF26">
    <property type="entry name" value="FAD-BINDING 8 DOMAIN-CONTAINING PROTEIN-RELATED"/>
    <property type="match status" value="1"/>
</dbReference>
<dbReference type="Pfam" id="PF08030">
    <property type="entry name" value="NAD_binding_6"/>
    <property type="match status" value="1"/>
</dbReference>
<feature type="transmembrane region" description="Helical" evidence="10">
    <location>
        <begin position="70"/>
        <end position="89"/>
    </location>
</feature>
<dbReference type="GO" id="GO:0000293">
    <property type="term" value="F:ferric-chelate reductase activity"/>
    <property type="evidence" value="ECO:0007669"/>
    <property type="project" value="UniProtKB-ARBA"/>
</dbReference>
<comment type="similarity">
    <text evidence="2">Belongs to the ferric reductase (FRE) family.</text>
</comment>
<dbReference type="AlphaFoldDB" id="A0AB74CRW4"/>
<dbReference type="PANTHER" id="PTHR32361">
    <property type="entry name" value="FERRIC/CUPRIC REDUCTASE TRANSMEMBRANE COMPONENT"/>
    <property type="match status" value="1"/>
</dbReference>
<evidence type="ECO:0000313" key="13">
    <source>
        <dbReference type="Proteomes" id="UP000275480"/>
    </source>
</evidence>
<reference evidence="12 13" key="1">
    <citation type="submission" date="2018-07" db="EMBL/GenBank/DDBJ databases">
        <title>Identification of spontaneous genetic mutation associated with occurrence of a yellow conidial color mutant of Aspergillus flavus.</title>
        <authorList>
            <person name="Chang P.-K."/>
            <person name="Mack B.M."/>
            <person name="Scharfenstein L."/>
            <person name="Gilbert M.K."/>
        </authorList>
    </citation>
    <scope>NUCLEOTIDE SEQUENCE [LARGE SCALE GENOMIC DNA]</scope>
    <source>
        <strain evidence="12 13">CA14</strain>
    </source>
</reference>
<keyword evidence="5" id="KW-0249">Electron transport</keyword>
<keyword evidence="6 10" id="KW-1133">Transmembrane helix</keyword>
<keyword evidence="9 10" id="KW-0472">Membrane</keyword>
<protein>
    <recommendedName>
        <fullName evidence="11">FAD-binding FR-type domain-containing protein</fullName>
    </recommendedName>
</protein>
<evidence type="ECO:0000313" key="12">
    <source>
        <dbReference type="EMBL" id="RMZ47911.1"/>
    </source>
</evidence>
<proteinExistence type="inferred from homology"/>
<dbReference type="Proteomes" id="UP000275480">
    <property type="component" value="Unassembled WGS sequence"/>
</dbReference>
<accession>A0AB74CRW4</accession>
<evidence type="ECO:0000256" key="9">
    <source>
        <dbReference type="ARBA" id="ARBA00023136"/>
    </source>
</evidence>
<evidence type="ECO:0000256" key="3">
    <source>
        <dbReference type="ARBA" id="ARBA00022448"/>
    </source>
</evidence>
<keyword evidence="3" id="KW-0813">Transport</keyword>
<dbReference type="PROSITE" id="PS51384">
    <property type="entry name" value="FAD_FR"/>
    <property type="match status" value="1"/>
</dbReference>
<dbReference type="SUPFAM" id="SSF52343">
    <property type="entry name" value="Ferredoxin reductase-like, C-terminal NADP-linked domain"/>
    <property type="match status" value="1"/>
</dbReference>
<dbReference type="Gene3D" id="3.40.50.80">
    <property type="entry name" value="Nucleotide-binding domain of ferredoxin-NADP reductase (FNR) module"/>
    <property type="match status" value="1"/>
</dbReference>
<feature type="transmembrane region" description="Helical" evidence="10">
    <location>
        <begin position="166"/>
        <end position="185"/>
    </location>
</feature>
<dbReference type="InterPro" id="IPR039261">
    <property type="entry name" value="FNR_nucleotide-bd"/>
</dbReference>
<dbReference type="InterPro" id="IPR013112">
    <property type="entry name" value="FAD-bd_8"/>
</dbReference>
<evidence type="ECO:0000256" key="8">
    <source>
        <dbReference type="ARBA" id="ARBA00023065"/>
    </source>
</evidence>
<dbReference type="EMBL" id="QQZZ01000019">
    <property type="protein sequence ID" value="RMZ47911.1"/>
    <property type="molecule type" value="Genomic_DNA"/>
</dbReference>
<keyword evidence="7" id="KW-0560">Oxidoreductase</keyword>
<dbReference type="GO" id="GO:0006879">
    <property type="term" value="P:intracellular iron ion homeostasis"/>
    <property type="evidence" value="ECO:0007669"/>
    <property type="project" value="TreeGrafter"/>
</dbReference>
<gene>
    <name evidence="12" type="ORF">CA14_008430</name>
</gene>
<dbReference type="InterPro" id="IPR013121">
    <property type="entry name" value="Fe_red_NAD-bd_6"/>
</dbReference>
<feature type="transmembrane region" description="Helical" evidence="10">
    <location>
        <begin position="192"/>
        <end position="210"/>
    </location>
</feature>
<evidence type="ECO:0000259" key="11">
    <source>
        <dbReference type="PROSITE" id="PS51384"/>
    </source>
</evidence>
<dbReference type="InterPro" id="IPR051410">
    <property type="entry name" value="Ferric/Cupric_Reductase"/>
</dbReference>
<comment type="subcellular location">
    <subcellularLocation>
        <location evidence="1">Membrane</location>
        <topology evidence="1">Multi-pass membrane protein</topology>
    </subcellularLocation>
</comment>
<dbReference type="Pfam" id="PF01794">
    <property type="entry name" value="Ferric_reduct"/>
    <property type="match status" value="1"/>
</dbReference>
<evidence type="ECO:0000256" key="1">
    <source>
        <dbReference type="ARBA" id="ARBA00004141"/>
    </source>
</evidence>
<evidence type="ECO:0000256" key="2">
    <source>
        <dbReference type="ARBA" id="ARBA00006278"/>
    </source>
</evidence>
<dbReference type="GO" id="GO:0015677">
    <property type="term" value="P:copper ion import"/>
    <property type="evidence" value="ECO:0007669"/>
    <property type="project" value="TreeGrafter"/>
</dbReference>
<dbReference type="Pfam" id="PF08022">
    <property type="entry name" value="FAD_binding_8"/>
    <property type="match status" value="1"/>
</dbReference>